<name>A0ABC8DB11_BACVE</name>
<sequence length="47" mass="5683">MGYEYYSKISKFVHKEGLMLKRLRATYILTEEQFDEMVKPENLKPNI</sequence>
<evidence type="ECO:0008006" key="3">
    <source>
        <dbReference type="Google" id="ProtNLM"/>
    </source>
</evidence>
<dbReference type="Gene3D" id="1.10.40.30">
    <property type="entry name" value="Fumarase/aspartase (C-terminal domain)"/>
    <property type="match status" value="1"/>
</dbReference>
<evidence type="ECO:0000313" key="2">
    <source>
        <dbReference type="Proteomes" id="UP000250069"/>
    </source>
</evidence>
<reference evidence="1 2" key="1">
    <citation type="submission" date="2018-06" db="EMBL/GenBank/DDBJ databases">
        <title>Complete Genome Sequence of Bacillus velezensis DSYZ, a Plant Growth-Promoting Rhizobacterium with Antifungal Activity.</title>
        <authorList>
            <person name="Du B."/>
            <person name="Ding Y."/>
            <person name="Liu K."/>
            <person name="Yao L."/>
            <person name="Wang C."/>
            <person name="Li H."/>
            <person name="Liu H."/>
        </authorList>
    </citation>
    <scope>NUCLEOTIDE SEQUENCE [LARGE SCALE GENOMIC DNA]</scope>
    <source>
        <strain evidence="1 2">DSYZ</strain>
    </source>
</reference>
<dbReference type="AlphaFoldDB" id="A0ABC8DB11"/>
<organism evidence="1 2">
    <name type="scientific">Bacillus velezensis</name>
    <dbReference type="NCBI Taxonomy" id="492670"/>
    <lineage>
        <taxon>Bacteria</taxon>
        <taxon>Bacillati</taxon>
        <taxon>Bacillota</taxon>
        <taxon>Bacilli</taxon>
        <taxon>Bacillales</taxon>
        <taxon>Bacillaceae</taxon>
        <taxon>Bacillus</taxon>
        <taxon>Bacillus amyloliquefaciens group</taxon>
    </lineage>
</organism>
<dbReference type="Proteomes" id="UP000250069">
    <property type="component" value="Chromosome"/>
</dbReference>
<accession>A0ABC8DB11</accession>
<protein>
    <recommendedName>
        <fullName evidence="3">XkdX family protein</fullName>
    </recommendedName>
</protein>
<gene>
    <name evidence="1" type="ORF">BVDSYZ_13975</name>
</gene>
<proteinExistence type="predicted"/>
<evidence type="ECO:0000313" key="1">
    <source>
        <dbReference type="EMBL" id="AWX73081.1"/>
    </source>
</evidence>
<dbReference type="EMBL" id="CP030150">
    <property type="protein sequence ID" value="AWX73081.1"/>
    <property type="molecule type" value="Genomic_DNA"/>
</dbReference>